<keyword evidence="3" id="KW-1185">Reference proteome</keyword>
<reference evidence="2" key="1">
    <citation type="submission" date="2009-08" db="EMBL/GenBank/DDBJ databases">
        <authorList>
            <person name="Weinstock G."/>
            <person name="Sodergren E."/>
            <person name="Clifton S."/>
            <person name="Fulton L."/>
            <person name="Fulton B."/>
            <person name="Courtney L."/>
            <person name="Fronick C."/>
            <person name="Harrison M."/>
            <person name="Strong C."/>
            <person name="Farmer C."/>
            <person name="Delahaunty K."/>
            <person name="Markovic C."/>
            <person name="Hall O."/>
            <person name="Minx P."/>
            <person name="Tomlinson C."/>
            <person name="Mitreva M."/>
            <person name="Nelson J."/>
            <person name="Hou S."/>
            <person name="Wollam A."/>
            <person name="Pepin K.H."/>
            <person name="Johnson M."/>
            <person name="Bhonagiri V."/>
            <person name="Nash W.E."/>
            <person name="Warren W."/>
            <person name="Chinwalla A."/>
            <person name="Mardis E.R."/>
            <person name="Wilson R.K."/>
        </authorList>
    </citation>
    <scope>NUCLEOTIDE SEQUENCE [LARGE SCALE GENOMIC DNA]</scope>
    <source>
        <strain evidence="2">A2-165</strain>
    </source>
</reference>
<proteinExistence type="predicted"/>
<evidence type="ECO:0000313" key="3">
    <source>
        <dbReference type="Proteomes" id="UP000004619"/>
    </source>
</evidence>
<sequence>MQLSHTKTSMSFSAMLFGPFYFFYRKAWKPAFAFLAAELVLALPTFIDLLQITDSSLAPGLSTSTLLTLSRVCSVLSFLLMIVRGLYGKWLYRQSAAEKIRRIRAEFPDAAQRKAVLCAQGGTSWAAVLGCLVLLMVIGSAFTLLLGPNVDALIHLVYG</sequence>
<feature type="transmembrane region" description="Helical" evidence="1">
    <location>
        <begin position="123"/>
        <end position="146"/>
    </location>
</feature>
<comment type="caution">
    <text evidence="2">The sequence shown here is derived from an EMBL/GenBank/DDBJ whole genome shotgun (WGS) entry which is preliminary data.</text>
</comment>
<dbReference type="PATRIC" id="fig|411483.3.peg.903"/>
<dbReference type="Pfam" id="PF10947">
    <property type="entry name" value="DUF2628"/>
    <property type="match status" value="1"/>
</dbReference>
<dbReference type="EMBL" id="ACOP02000015">
    <property type="protein sequence ID" value="EEU97564.1"/>
    <property type="molecule type" value="Genomic_DNA"/>
</dbReference>
<gene>
    <name evidence="2" type="ORF">FAEPRAA2165_00743</name>
</gene>
<evidence type="ECO:0000256" key="1">
    <source>
        <dbReference type="SAM" id="Phobius"/>
    </source>
</evidence>
<evidence type="ECO:0000313" key="2">
    <source>
        <dbReference type="EMBL" id="EEU97564.1"/>
    </source>
</evidence>
<dbReference type="AlphaFoldDB" id="C7H385"/>
<protein>
    <submittedName>
        <fullName evidence="2">Uncharacterized protein</fullName>
    </submittedName>
</protein>
<keyword evidence="1" id="KW-1133">Transmembrane helix</keyword>
<dbReference type="HOGENOM" id="CLU_1675275_0_0_9"/>
<dbReference type="STRING" id="411483.FAEPRAA2165_00743"/>
<dbReference type="Proteomes" id="UP000004619">
    <property type="component" value="Unassembled WGS sequence"/>
</dbReference>
<keyword evidence="1" id="KW-0812">Transmembrane</keyword>
<feature type="transmembrane region" description="Helical" evidence="1">
    <location>
        <begin position="66"/>
        <end position="87"/>
    </location>
</feature>
<keyword evidence="1" id="KW-0472">Membrane</keyword>
<accession>C7H385</accession>
<dbReference type="InterPro" id="IPR024399">
    <property type="entry name" value="DUF2628"/>
</dbReference>
<name>C7H385_FAED2</name>
<organism evidence="2 3">
    <name type="scientific">Faecalibacterium duncaniae (strain DSM 17677 / JCM 31915 / A2-165)</name>
    <name type="common">Faecalibacterium prausnitzii</name>
    <dbReference type="NCBI Taxonomy" id="411483"/>
    <lineage>
        <taxon>Bacteria</taxon>
        <taxon>Bacillati</taxon>
        <taxon>Bacillota</taxon>
        <taxon>Clostridia</taxon>
        <taxon>Eubacteriales</taxon>
        <taxon>Oscillospiraceae</taxon>
        <taxon>Faecalibacterium</taxon>
    </lineage>
</organism>